<keyword evidence="2" id="KW-0808">Transferase</keyword>
<dbReference type="AlphaFoldDB" id="A0A1J5QHD6"/>
<dbReference type="GO" id="GO:0052621">
    <property type="term" value="F:diguanylate cyclase activity"/>
    <property type="evidence" value="ECO:0007669"/>
    <property type="project" value="UniProtKB-EC"/>
</dbReference>
<dbReference type="SUPFAM" id="SSF55073">
    <property type="entry name" value="Nucleotide cyclase"/>
    <property type="match status" value="1"/>
</dbReference>
<sequence length="300" mass="33317">MKTSTYEADVFVQGLDMAIATHMDWTRRVLRCAVLRTSPGDDVLRPQAHAICRFGLWFTKERALFDLLDPEAAQRIDCAHRAMHEATRALCVRVLAGQPGQAADLDTFETAQGDLLNLLARVKTLVLTTIARRDPLTGLPMRFGIEHEFAHCRKEATRCGERLYVVMIDIDRFKWVNDTYGHPVGDTALRQFAAALKSSVREDEPLYRFGGEEFLALLRCSTPDCQHKASERILDVIRSSPVEVDPGLTLNLTATLGVASVGDQEDLASAIERADAALYEGKRAGRNRFVVAPDLFGMTG</sequence>
<protein>
    <submittedName>
        <fullName evidence="2">Diguanylate cyclase YdeH</fullName>
        <ecNumber evidence="2">2.7.7.65</ecNumber>
    </submittedName>
</protein>
<dbReference type="FunFam" id="3.30.70.270:FF:000001">
    <property type="entry name" value="Diguanylate cyclase domain protein"/>
    <property type="match status" value="1"/>
</dbReference>
<dbReference type="Gene3D" id="3.30.70.270">
    <property type="match status" value="1"/>
</dbReference>
<dbReference type="CDD" id="cd01949">
    <property type="entry name" value="GGDEF"/>
    <property type="match status" value="1"/>
</dbReference>
<comment type="caution">
    <text evidence="2">The sequence shown here is derived from an EMBL/GenBank/DDBJ whole genome shotgun (WGS) entry which is preliminary data.</text>
</comment>
<evidence type="ECO:0000313" key="2">
    <source>
        <dbReference type="EMBL" id="OIQ79412.1"/>
    </source>
</evidence>
<reference evidence="2" key="1">
    <citation type="submission" date="2016-10" db="EMBL/GenBank/DDBJ databases">
        <title>Sequence of Gallionella enrichment culture.</title>
        <authorList>
            <person name="Poehlein A."/>
            <person name="Muehling M."/>
            <person name="Daniel R."/>
        </authorList>
    </citation>
    <scope>NUCLEOTIDE SEQUENCE</scope>
</reference>
<dbReference type="PANTHER" id="PTHR45138:SF9">
    <property type="entry name" value="DIGUANYLATE CYCLASE DGCM-RELATED"/>
    <property type="match status" value="1"/>
</dbReference>
<dbReference type="Pfam" id="PF00990">
    <property type="entry name" value="GGDEF"/>
    <property type="match status" value="1"/>
</dbReference>
<dbReference type="InterPro" id="IPR043128">
    <property type="entry name" value="Rev_trsase/Diguanyl_cyclase"/>
</dbReference>
<dbReference type="PANTHER" id="PTHR45138">
    <property type="entry name" value="REGULATORY COMPONENTS OF SENSORY TRANSDUCTION SYSTEM"/>
    <property type="match status" value="1"/>
</dbReference>
<dbReference type="EMBL" id="MLJW01001219">
    <property type="protein sequence ID" value="OIQ79412.1"/>
    <property type="molecule type" value="Genomic_DNA"/>
</dbReference>
<name>A0A1J5QHD6_9ZZZZ</name>
<dbReference type="InterPro" id="IPR000160">
    <property type="entry name" value="GGDEF_dom"/>
</dbReference>
<dbReference type="PROSITE" id="PS50887">
    <property type="entry name" value="GGDEF"/>
    <property type="match status" value="1"/>
</dbReference>
<dbReference type="SMART" id="SM00267">
    <property type="entry name" value="GGDEF"/>
    <property type="match status" value="1"/>
</dbReference>
<organism evidence="2">
    <name type="scientific">mine drainage metagenome</name>
    <dbReference type="NCBI Taxonomy" id="410659"/>
    <lineage>
        <taxon>unclassified sequences</taxon>
        <taxon>metagenomes</taxon>
        <taxon>ecological metagenomes</taxon>
    </lineage>
</organism>
<evidence type="ECO:0000259" key="1">
    <source>
        <dbReference type="PROSITE" id="PS50887"/>
    </source>
</evidence>
<feature type="domain" description="GGDEF" evidence="1">
    <location>
        <begin position="161"/>
        <end position="294"/>
    </location>
</feature>
<dbReference type="EC" id="2.7.7.65" evidence="2"/>
<dbReference type="NCBIfam" id="TIGR00254">
    <property type="entry name" value="GGDEF"/>
    <property type="match status" value="1"/>
</dbReference>
<proteinExistence type="predicted"/>
<keyword evidence="2" id="KW-0548">Nucleotidyltransferase</keyword>
<gene>
    <name evidence="2" type="primary">ydeH_7</name>
    <name evidence="2" type="ORF">GALL_388550</name>
</gene>
<accession>A0A1J5QHD6</accession>
<dbReference type="InterPro" id="IPR029787">
    <property type="entry name" value="Nucleotide_cyclase"/>
</dbReference>
<dbReference type="InterPro" id="IPR050469">
    <property type="entry name" value="Diguanylate_Cyclase"/>
</dbReference>
<dbReference type="Gene3D" id="1.20.120.30">
    <property type="entry name" value="Aspartate receptor, ligand-binding domain"/>
    <property type="match status" value="1"/>
</dbReference>